<reference evidence="7" key="1">
    <citation type="journal article" date="2019" name="Int. J. Syst. Evol. Microbiol.">
        <title>The Global Catalogue of Microorganisms (GCM) 10K type strain sequencing project: providing services to taxonomists for standard genome sequencing and annotation.</title>
        <authorList>
            <consortium name="The Broad Institute Genomics Platform"/>
            <consortium name="The Broad Institute Genome Sequencing Center for Infectious Disease"/>
            <person name="Wu L."/>
            <person name="Ma J."/>
        </authorList>
    </citation>
    <scope>NUCLEOTIDE SEQUENCE [LARGE SCALE GENOMIC DNA]</scope>
    <source>
        <strain evidence="7">JCM 10977</strain>
    </source>
</reference>
<dbReference type="SUPFAM" id="SSF46785">
    <property type="entry name" value="Winged helix' DNA-binding domain"/>
    <property type="match status" value="1"/>
</dbReference>
<keyword evidence="2" id="KW-0805">Transcription regulation</keyword>
<dbReference type="Pfam" id="PF00126">
    <property type="entry name" value="HTH_1"/>
    <property type="match status" value="1"/>
</dbReference>
<evidence type="ECO:0000313" key="7">
    <source>
        <dbReference type="Proteomes" id="UP001500542"/>
    </source>
</evidence>
<sequence>MDVELRQLRVLVAIVDAGSFTDAALDLGVSQAAVSRTLAALEQSLKVRLLHRTSRTIALTPTGAQLVPRARRLLAEMDELVREATSGHARLRVGHAWSALGRHTATFQRRWAELHPDVDLLLVRTNTPSGGLAEGVCDLAVVRTPPDEKHFAVTEVGLERRVIVMAADDPWARRRSIKLDEVRTRTVMSDRRTGTTTADLWPLGDQPELEDTADVDDWLARIAAGGVVGITPESTATQYGRAGVVFRPLKDAPPVAVRVIWPRHDPHPATQDAVALIAELYRG</sequence>
<keyword evidence="3" id="KW-0238">DNA-binding</keyword>
<dbReference type="RefSeq" id="WP_343969560.1">
    <property type="nucleotide sequence ID" value="NZ_BAAAHK010000007.1"/>
</dbReference>
<dbReference type="InterPro" id="IPR000847">
    <property type="entry name" value="LysR_HTH_N"/>
</dbReference>
<dbReference type="InterPro" id="IPR036388">
    <property type="entry name" value="WH-like_DNA-bd_sf"/>
</dbReference>
<proteinExistence type="inferred from homology"/>
<dbReference type="Proteomes" id="UP001500542">
    <property type="component" value="Unassembled WGS sequence"/>
</dbReference>
<dbReference type="SUPFAM" id="SSF53850">
    <property type="entry name" value="Periplasmic binding protein-like II"/>
    <property type="match status" value="1"/>
</dbReference>
<evidence type="ECO:0000256" key="3">
    <source>
        <dbReference type="ARBA" id="ARBA00023125"/>
    </source>
</evidence>
<evidence type="ECO:0000256" key="4">
    <source>
        <dbReference type="ARBA" id="ARBA00023163"/>
    </source>
</evidence>
<comment type="caution">
    <text evidence="6">The sequence shown here is derived from an EMBL/GenBank/DDBJ whole genome shotgun (WGS) entry which is preliminary data.</text>
</comment>
<protein>
    <submittedName>
        <fullName evidence="6">LysR family transcriptional regulator</fullName>
    </submittedName>
</protein>
<evidence type="ECO:0000259" key="5">
    <source>
        <dbReference type="PROSITE" id="PS50931"/>
    </source>
</evidence>
<name>A0ABP4ATP8_9ACTN</name>
<comment type="similarity">
    <text evidence="1">Belongs to the LysR transcriptional regulatory family.</text>
</comment>
<organism evidence="6 7">
    <name type="scientific">Kribbella koreensis</name>
    <dbReference type="NCBI Taxonomy" id="57909"/>
    <lineage>
        <taxon>Bacteria</taxon>
        <taxon>Bacillati</taxon>
        <taxon>Actinomycetota</taxon>
        <taxon>Actinomycetes</taxon>
        <taxon>Propionibacteriales</taxon>
        <taxon>Kribbellaceae</taxon>
        <taxon>Kribbella</taxon>
    </lineage>
</organism>
<accession>A0ABP4ATP8</accession>
<keyword evidence="7" id="KW-1185">Reference proteome</keyword>
<evidence type="ECO:0000256" key="2">
    <source>
        <dbReference type="ARBA" id="ARBA00023015"/>
    </source>
</evidence>
<dbReference type="InterPro" id="IPR005119">
    <property type="entry name" value="LysR_subst-bd"/>
</dbReference>
<dbReference type="Gene3D" id="1.10.10.10">
    <property type="entry name" value="Winged helix-like DNA-binding domain superfamily/Winged helix DNA-binding domain"/>
    <property type="match status" value="1"/>
</dbReference>
<evidence type="ECO:0000256" key="1">
    <source>
        <dbReference type="ARBA" id="ARBA00009437"/>
    </source>
</evidence>
<evidence type="ECO:0000313" key="6">
    <source>
        <dbReference type="EMBL" id="GAA0940616.1"/>
    </source>
</evidence>
<dbReference type="InterPro" id="IPR036390">
    <property type="entry name" value="WH_DNA-bd_sf"/>
</dbReference>
<dbReference type="EMBL" id="BAAAHK010000007">
    <property type="protein sequence ID" value="GAA0940616.1"/>
    <property type="molecule type" value="Genomic_DNA"/>
</dbReference>
<dbReference type="PROSITE" id="PS50931">
    <property type="entry name" value="HTH_LYSR"/>
    <property type="match status" value="1"/>
</dbReference>
<dbReference type="Gene3D" id="3.40.190.10">
    <property type="entry name" value="Periplasmic binding protein-like II"/>
    <property type="match status" value="2"/>
</dbReference>
<dbReference type="PANTHER" id="PTHR30346:SF0">
    <property type="entry name" value="HCA OPERON TRANSCRIPTIONAL ACTIVATOR HCAR"/>
    <property type="match status" value="1"/>
</dbReference>
<gene>
    <name evidence="6" type="ORF">GCM10009554_31480</name>
</gene>
<dbReference type="Pfam" id="PF03466">
    <property type="entry name" value="LysR_substrate"/>
    <property type="match status" value="1"/>
</dbReference>
<keyword evidence="4" id="KW-0804">Transcription</keyword>
<dbReference type="PANTHER" id="PTHR30346">
    <property type="entry name" value="TRANSCRIPTIONAL DUAL REGULATOR HCAR-RELATED"/>
    <property type="match status" value="1"/>
</dbReference>
<feature type="domain" description="HTH lysR-type" evidence="5">
    <location>
        <begin position="3"/>
        <end position="60"/>
    </location>
</feature>
<dbReference type="PRINTS" id="PR00039">
    <property type="entry name" value="HTHLYSR"/>
</dbReference>